<dbReference type="EMBL" id="QOPI01000020">
    <property type="protein sequence ID" value="RCL43837.1"/>
    <property type="molecule type" value="Genomic_DNA"/>
</dbReference>
<keyword evidence="1" id="KW-0472">Membrane</keyword>
<name>A0A368C3Y1_9GAMM</name>
<accession>A0A368C3Y1</accession>
<sequence length="198" mass="22458">MKYYLQAFAFTFLMYFGLWIMWIHFTIDFGSDNDYPGSLVYLPHAARVICTCLFGWIAIPAMVFAEWIGISYFVHGDAFLVNGTYSLVELTQSIFASSSVLLALILLRVSGFSFSYSHGMLLLKKSNFRHIFLITVISASINGLFGNFLRQAITDHDIHMYTVLRFTVGDIIGCITVLLVSTIMLSAYKDFIYQSSKK</sequence>
<feature type="transmembrane region" description="Helical" evidence="1">
    <location>
        <begin position="166"/>
        <end position="188"/>
    </location>
</feature>
<evidence type="ECO:0000313" key="2">
    <source>
        <dbReference type="EMBL" id="RCL43837.1"/>
    </source>
</evidence>
<comment type="caution">
    <text evidence="2">The sequence shown here is derived from an EMBL/GenBank/DDBJ whole genome shotgun (WGS) entry which is preliminary data.</text>
</comment>
<proteinExistence type="predicted"/>
<dbReference type="AlphaFoldDB" id="A0A368C3Y1"/>
<organism evidence="2 3">
    <name type="scientific">SAR86 cluster bacterium</name>
    <dbReference type="NCBI Taxonomy" id="2030880"/>
    <lineage>
        <taxon>Bacteria</taxon>
        <taxon>Pseudomonadati</taxon>
        <taxon>Pseudomonadota</taxon>
        <taxon>Gammaproteobacteria</taxon>
        <taxon>SAR86 cluster</taxon>
    </lineage>
</organism>
<feature type="transmembrane region" description="Helical" evidence="1">
    <location>
        <begin position="128"/>
        <end position="146"/>
    </location>
</feature>
<evidence type="ECO:0000256" key="1">
    <source>
        <dbReference type="SAM" id="Phobius"/>
    </source>
</evidence>
<reference evidence="2 3" key="1">
    <citation type="journal article" date="2018" name="Microbiome">
        <title>Fine metagenomic profile of the Mediterranean stratified and mixed water columns revealed by assembly and recruitment.</title>
        <authorList>
            <person name="Haro-Moreno J.M."/>
            <person name="Lopez-Perez M."/>
            <person name="De La Torre J.R."/>
            <person name="Picazo A."/>
            <person name="Camacho A."/>
            <person name="Rodriguez-Valera F."/>
        </authorList>
    </citation>
    <scope>NUCLEOTIDE SEQUENCE [LARGE SCALE GENOMIC DNA]</scope>
    <source>
        <strain evidence="2">MED-G78</strain>
    </source>
</reference>
<protein>
    <submittedName>
        <fullName evidence="2">Uncharacterized protein</fullName>
    </submittedName>
</protein>
<feature type="transmembrane region" description="Helical" evidence="1">
    <location>
        <begin position="48"/>
        <end position="74"/>
    </location>
</feature>
<feature type="transmembrane region" description="Helical" evidence="1">
    <location>
        <begin position="94"/>
        <end position="116"/>
    </location>
</feature>
<dbReference type="Proteomes" id="UP000252915">
    <property type="component" value="Unassembled WGS sequence"/>
</dbReference>
<keyword evidence="1" id="KW-1133">Transmembrane helix</keyword>
<keyword evidence="1" id="KW-0812">Transmembrane</keyword>
<evidence type="ECO:0000313" key="3">
    <source>
        <dbReference type="Proteomes" id="UP000252915"/>
    </source>
</evidence>
<gene>
    <name evidence="2" type="ORF">DBW92_03655</name>
</gene>
<feature type="transmembrane region" description="Helical" evidence="1">
    <location>
        <begin position="6"/>
        <end position="27"/>
    </location>
</feature>